<feature type="transmembrane region" description="Helical" evidence="1">
    <location>
        <begin position="242"/>
        <end position="265"/>
    </location>
</feature>
<dbReference type="EMBL" id="CH408081">
    <property type="protein sequence ID" value="EEQ40768.1"/>
    <property type="molecule type" value="Genomic_DNA"/>
</dbReference>
<reference evidence="3 4" key="1">
    <citation type="journal article" date="2009" name="Nature">
        <title>Evolution of pathogenicity and sexual reproduction in eight Candida genomes.</title>
        <authorList>
            <person name="Butler G."/>
            <person name="Rasmussen M.D."/>
            <person name="Lin M.F."/>
            <person name="Santos M.A."/>
            <person name="Sakthikumar S."/>
            <person name="Munro C.A."/>
            <person name="Rheinbay E."/>
            <person name="Grabherr M."/>
            <person name="Forche A."/>
            <person name="Reedy J.L."/>
            <person name="Agrafioti I."/>
            <person name="Arnaud M.B."/>
            <person name="Bates S."/>
            <person name="Brown A.J."/>
            <person name="Brunke S."/>
            <person name="Costanzo M.C."/>
            <person name="Fitzpatrick D.A."/>
            <person name="de Groot P.W."/>
            <person name="Harris D."/>
            <person name="Hoyer L.L."/>
            <person name="Hube B."/>
            <person name="Klis F.M."/>
            <person name="Kodira C."/>
            <person name="Lennard N."/>
            <person name="Logue M.E."/>
            <person name="Martin R."/>
            <person name="Neiman A.M."/>
            <person name="Nikolaou E."/>
            <person name="Quail M.A."/>
            <person name="Quinn J."/>
            <person name="Santos M.C."/>
            <person name="Schmitzberger F.F."/>
            <person name="Sherlock G."/>
            <person name="Shah P."/>
            <person name="Silverstein K.A."/>
            <person name="Skrzypek M.S."/>
            <person name="Soll D."/>
            <person name="Staggs R."/>
            <person name="Stansfield I."/>
            <person name="Stumpf M.P."/>
            <person name="Sudbery P.E."/>
            <person name="Srikantha T."/>
            <person name="Zeng Q."/>
            <person name="Berman J."/>
            <person name="Berriman M."/>
            <person name="Heitman J."/>
            <person name="Gow N.A."/>
            <person name="Lorenz M.C."/>
            <person name="Birren B.W."/>
            <person name="Kellis M."/>
            <person name="Cuomo C.A."/>
        </authorList>
    </citation>
    <scope>NUCLEOTIDE SEQUENCE [LARGE SCALE GENOMIC DNA]</scope>
    <source>
        <strain evidence="3 4">ATCC 42720</strain>
    </source>
</reference>
<dbReference type="PANTHER" id="PTHR42109:SF2">
    <property type="entry name" value="INTEGRAL MEMBRANE PROTEIN"/>
    <property type="match status" value="1"/>
</dbReference>
<dbReference type="Proteomes" id="UP000007703">
    <property type="component" value="Unassembled WGS sequence"/>
</dbReference>
<evidence type="ECO:0000259" key="2">
    <source>
        <dbReference type="Pfam" id="PF24800"/>
    </source>
</evidence>
<protein>
    <recommendedName>
        <fullName evidence="2">DUF7702 domain-containing protein</fullName>
    </recommendedName>
</protein>
<feature type="transmembrane region" description="Helical" evidence="1">
    <location>
        <begin position="193"/>
        <end position="221"/>
    </location>
</feature>
<accession>C4Y9K6</accession>
<name>C4Y9K6_CLAL4</name>
<dbReference type="KEGG" id="clu:CLUG_04896"/>
<feature type="transmembrane region" description="Helical" evidence="1">
    <location>
        <begin position="122"/>
        <end position="143"/>
    </location>
</feature>
<dbReference type="OrthoDB" id="2560628at2759"/>
<evidence type="ECO:0000313" key="3">
    <source>
        <dbReference type="EMBL" id="EEQ40768.1"/>
    </source>
</evidence>
<feature type="transmembrane region" description="Helical" evidence="1">
    <location>
        <begin position="66"/>
        <end position="88"/>
    </location>
</feature>
<feature type="transmembrane region" description="Helical" evidence="1">
    <location>
        <begin position="38"/>
        <end position="60"/>
    </location>
</feature>
<dbReference type="GeneID" id="8495472"/>
<gene>
    <name evidence="3" type="ORF">CLUG_04896</name>
</gene>
<dbReference type="HOGENOM" id="CLU_056040_1_0_1"/>
<dbReference type="InterPro" id="IPR056119">
    <property type="entry name" value="DUF7702"/>
</dbReference>
<dbReference type="PANTHER" id="PTHR42109">
    <property type="entry name" value="UNPLACED GENOMIC SCAFFOLD UM_SCAF_CONTIG_1.265, WHOLE GENOME SHOTGUN SEQUENCE"/>
    <property type="match status" value="1"/>
</dbReference>
<proteinExistence type="predicted"/>
<evidence type="ECO:0000256" key="1">
    <source>
        <dbReference type="SAM" id="Phobius"/>
    </source>
</evidence>
<dbReference type="OMA" id="TICVICA"/>
<keyword evidence="1" id="KW-0472">Membrane</keyword>
<dbReference type="InParanoid" id="C4Y9K6"/>
<feature type="transmembrane region" description="Helical" evidence="1">
    <location>
        <begin position="163"/>
        <end position="187"/>
    </location>
</feature>
<organism evidence="3 4">
    <name type="scientific">Clavispora lusitaniae (strain ATCC 42720)</name>
    <name type="common">Yeast</name>
    <name type="synonym">Candida lusitaniae</name>
    <dbReference type="NCBI Taxonomy" id="306902"/>
    <lineage>
        <taxon>Eukaryota</taxon>
        <taxon>Fungi</taxon>
        <taxon>Dikarya</taxon>
        <taxon>Ascomycota</taxon>
        <taxon>Saccharomycotina</taxon>
        <taxon>Pichiomycetes</taxon>
        <taxon>Metschnikowiaceae</taxon>
        <taxon>Clavispora</taxon>
    </lineage>
</organism>
<keyword evidence="1" id="KW-0812">Transmembrane</keyword>
<dbReference type="AlphaFoldDB" id="C4Y9K6"/>
<keyword evidence="1" id="KW-1133">Transmembrane helix</keyword>
<evidence type="ECO:0000313" key="4">
    <source>
        <dbReference type="Proteomes" id="UP000007703"/>
    </source>
</evidence>
<feature type="transmembrane region" description="Helical" evidence="1">
    <location>
        <begin position="12"/>
        <end position="31"/>
    </location>
</feature>
<dbReference type="RefSeq" id="XP_002614881.1">
    <property type="nucleotide sequence ID" value="XM_002614835.1"/>
</dbReference>
<dbReference type="VEuPathDB" id="FungiDB:CLUG_04896"/>
<sequence>MSFILPDLGAAASFYLSLYILFVLFMTGVVCKKGFMTVYTFLWIFGIIRTGGQVCAVMYAKLGSSHYKLLIAYLLLGAEGYFTLILSAFQITCKGQIRQFGFLWILTSGPPILFRKQLTWRLIFHLLLVLANVFIIAGGSMLAKMSREQLQSDHKCIEASRGLLCAGLAIFVFMTASVVALNIYVYVQVGARNNLTICVICASPFLLVRGIFGILSIYVAAMDYFDRSNYTAGGSMSHKLTIYEYVLSTTMEFVASCCLTSTLWFDREEQRAFENPDENELSDLEDWR</sequence>
<feature type="domain" description="DUF7702" evidence="2">
    <location>
        <begin position="16"/>
        <end position="224"/>
    </location>
</feature>
<dbReference type="Pfam" id="PF24800">
    <property type="entry name" value="DUF7702"/>
    <property type="match status" value="1"/>
</dbReference>